<evidence type="ECO:0000259" key="3">
    <source>
        <dbReference type="Pfam" id="PF01370"/>
    </source>
</evidence>
<reference evidence="4 5" key="1">
    <citation type="submission" date="2021-10" db="EMBL/GenBank/DDBJ databases">
        <title>Anaerobic single-cell dispensing facilitates the cultivation of human gut bacteria.</title>
        <authorList>
            <person name="Afrizal A."/>
        </authorList>
    </citation>
    <scope>NUCLEOTIDE SEQUENCE [LARGE SCALE GENOMIC DNA]</scope>
    <source>
        <strain evidence="4 5">CLA-AA-H224</strain>
    </source>
</reference>
<evidence type="ECO:0000313" key="5">
    <source>
        <dbReference type="Proteomes" id="UP001198200"/>
    </source>
</evidence>
<dbReference type="AlphaFoldDB" id="A0AAE3JDF5"/>
<proteinExistence type="inferred from homology"/>
<feature type="transmembrane region" description="Helical" evidence="2">
    <location>
        <begin position="325"/>
        <end position="346"/>
    </location>
</feature>
<comment type="similarity">
    <text evidence="1">Belongs to the NAD(P)-dependent epimerase/dehydratase family.</text>
</comment>
<keyword evidence="5" id="KW-1185">Reference proteome</keyword>
<gene>
    <name evidence="4" type="ORF">LKD48_14280</name>
</gene>
<comment type="caution">
    <text evidence="4">The sequence shown here is derived from an EMBL/GenBank/DDBJ whole genome shotgun (WGS) entry which is preliminary data.</text>
</comment>
<sequence length="727" mass="83560">MIAFLIGGEGRFMDAMINKLNKDGHRVYLLTGSKNSQTSYQKVFEKYNFEYDSDSIREILVSANPDVVIFMGAYDSRYDWENARKTSVQFTADLTNVISAYSSVKKGRFLYLSSQEVFGRSYVKDIKEDEPVSATSFRALALAQGEEICKSYYNTRGMQSIVVRMDHLYGTPKRGKMENNPCFQMTLEMLRDNKVSANSRNLFSMIHQNDAVQFLYQLATAEKLEHSIYHISSGSVISQMQLAHMVSNAAGRGIEVVDDTVGSGYRMVLSGERFEKEFGRKIFVSYEEGVKKTVQYMKKHSSSFLNPQDSGAGLGNHLWRSICQIFWLLVPYLENLVCFIPFFMLNNRAVSSQYFSKLDFYLLYVLLFAIVYGQQQAIFSALLATAGYCFRQMYDKTGFEVLLDYNTYVWMAQLFIVGMVVGYMKDQIKNIRNQDEDQIQYLNGQLGDMSDINDSNVRMKHTFERQIVNQKDSLGKIYEITSQLDQRGPEEVLFYAAQVLSKLMETDDAAIYTVANKDYARLFSFTSQTAKKLGKSIRYSDMKDMYDELLAHRVYINKTMDSNYPLMACAVYSEDQMQTILMLWGLPWERMNLAETNRLTVVGYLIQNAVVRASRYLDALRERRYVEDSDILGNEAFKQLVNAFFDAKRNGLTECCLLKIQHTAENFKETAQRLEKKLRQTDYFGVLSDDLYVLLPNTDDEDAEGVIARFKKEGFESTIVHTEDVVA</sequence>
<feature type="domain" description="NAD-dependent epimerase/dehydratase" evidence="3">
    <location>
        <begin position="5"/>
        <end position="221"/>
    </location>
</feature>
<keyword evidence="2" id="KW-1133">Transmembrane helix</keyword>
<evidence type="ECO:0000313" key="4">
    <source>
        <dbReference type="EMBL" id="MCC2222774.1"/>
    </source>
</evidence>
<dbReference type="Proteomes" id="UP001198200">
    <property type="component" value="Unassembled WGS sequence"/>
</dbReference>
<dbReference type="InterPro" id="IPR036291">
    <property type="entry name" value="NAD(P)-bd_dom_sf"/>
</dbReference>
<feature type="transmembrane region" description="Helical" evidence="2">
    <location>
        <begin position="405"/>
        <end position="424"/>
    </location>
</feature>
<protein>
    <submittedName>
        <fullName evidence="4">NAD(P)-dependent oxidoreductase</fullName>
    </submittedName>
</protein>
<dbReference type="InterPro" id="IPR001509">
    <property type="entry name" value="Epimerase_deHydtase"/>
</dbReference>
<evidence type="ECO:0000256" key="1">
    <source>
        <dbReference type="ARBA" id="ARBA00007637"/>
    </source>
</evidence>
<dbReference type="PANTHER" id="PTHR43000">
    <property type="entry name" value="DTDP-D-GLUCOSE 4,6-DEHYDRATASE-RELATED"/>
    <property type="match status" value="1"/>
</dbReference>
<dbReference type="RefSeq" id="WP_308732370.1">
    <property type="nucleotide sequence ID" value="NZ_JAJEQN010000049.1"/>
</dbReference>
<name>A0AAE3JDF5_9FIRM</name>
<keyword evidence="2" id="KW-0472">Membrane</keyword>
<keyword evidence="2" id="KW-0812">Transmembrane</keyword>
<dbReference type="Pfam" id="PF01370">
    <property type="entry name" value="Epimerase"/>
    <property type="match status" value="1"/>
</dbReference>
<evidence type="ECO:0000256" key="2">
    <source>
        <dbReference type="SAM" id="Phobius"/>
    </source>
</evidence>
<dbReference type="Gene3D" id="3.40.50.720">
    <property type="entry name" value="NAD(P)-binding Rossmann-like Domain"/>
    <property type="match status" value="1"/>
</dbReference>
<feature type="transmembrane region" description="Helical" evidence="2">
    <location>
        <begin position="358"/>
        <end position="385"/>
    </location>
</feature>
<organism evidence="4 5">
    <name type="scientific">Anthropogastromicrobium aceti</name>
    <dbReference type="NCBI Taxonomy" id="2981768"/>
    <lineage>
        <taxon>Bacteria</taxon>
        <taxon>Bacillati</taxon>
        <taxon>Bacillota</taxon>
        <taxon>Clostridia</taxon>
        <taxon>Lachnospirales</taxon>
        <taxon>Lachnospiraceae</taxon>
        <taxon>Anthropogastromicrobium</taxon>
    </lineage>
</organism>
<dbReference type="EMBL" id="JAJEQN010000049">
    <property type="protein sequence ID" value="MCC2222774.1"/>
    <property type="molecule type" value="Genomic_DNA"/>
</dbReference>
<dbReference type="SUPFAM" id="SSF51735">
    <property type="entry name" value="NAD(P)-binding Rossmann-fold domains"/>
    <property type="match status" value="1"/>
</dbReference>
<accession>A0AAE3JDF5</accession>